<name>A0A2S7C110_9XANT</name>
<comment type="caution">
    <text evidence="2">The sequence shown here is derived from an EMBL/GenBank/DDBJ whole genome shotgun (WGS) entry which is preliminary data.</text>
</comment>
<organism evidence="2 3">
    <name type="scientific">Xanthomonas dyei</name>
    <dbReference type="NCBI Taxonomy" id="743699"/>
    <lineage>
        <taxon>Bacteria</taxon>
        <taxon>Pseudomonadati</taxon>
        <taxon>Pseudomonadota</taxon>
        <taxon>Gammaproteobacteria</taxon>
        <taxon>Lysobacterales</taxon>
        <taxon>Lysobacteraceae</taxon>
        <taxon>Xanthomonas</taxon>
    </lineage>
</organism>
<accession>A0A2S7C110</accession>
<dbReference type="Proteomes" id="UP000238908">
    <property type="component" value="Unassembled WGS sequence"/>
</dbReference>
<feature type="region of interest" description="Disordered" evidence="1">
    <location>
        <begin position="49"/>
        <end position="78"/>
    </location>
</feature>
<gene>
    <name evidence="2" type="ORF">XdyCFBP7245_14260</name>
</gene>
<evidence type="ECO:0000256" key="1">
    <source>
        <dbReference type="SAM" id="MobiDB-lite"/>
    </source>
</evidence>
<feature type="compositionally biased region" description="Basic residues" evidence="1">
    <location>
        <begin position="67"/>
        <end position="78"/>
    </location>
</feature>
<reference evidence="2 3" key="1">
    <citation type="submission" date="2016-08" db="EMBL/GenBank/DDBJ databases">
        <authorList>
            <person name="Seilhamer J.J."/>
        </authorList>
    </citation>
    <scope>NUCLEOTIDE SEQUENCE [LARGE SCALE GENOMIC DNA]</scope>
    <source>
        <strain evidence="2 3">CFBP7245</strain>
    </source>
</reference>
<sequence>MHGIHGASGPAKVSEQGQSRWSLRTGFNHAAGNLSAAVSSPIAGPLAAWIPPSSPQGRGHGVSCERRGHRALHRLASE</sequence>
<dbReference type="EMBL" id="MDEE01000021">
    <property type="protein sequence ID" value="PPU55249.1"/>
    <property type="molecule type" value="Genomic_DNA"/>
</dbReference>
<proteinExistence type="predicted"/>
<evidence type="ECO:0000313" key="2">
    <source>
        <dbReference type="EMBL" id="PPU55249.1"/>
    </source>
</evidence>
<protein>
    <submittedName>
        <fullName evidence="2">Uncharacterized protein</fullName>
    </submittedName>
</protein>
<evidence type="ECO:0000313" key="3">
    <source>
        <dbReference type="Proteomes" id="UP000238908"/>
    </source>
</evidence>
<feature type="region of interest" description="Disordered" evidence="1">
    <location>
        <begin position="1"/>
        <end position="20"/>
    </location>
</feature>
<dbReference type="AlphaFoldDB" id="A0A2S7C110"/>